<dbReference type="EMBL" id="JALJOQ010000006">
    <property type="protein sequence ID" value="KAK9812512.1"/>
    <property type="molecule type" value="Genomic_DNA"/>
</dbReference>
<proteinExistence type="predicted"/>
<dbReference type="Proteomes" id="UP001465755">
    <property type="component" value="Unassembled WGS sequence"/>
</dbReference>
<protein>
    <submittedName>
        <fullName evidence="2">Uncharacterized protein</fullName>
    </submittedName>
</protein>
<dbReference type="AlphaFoldDB" id="A0AAW1PVX5"/>
<organism evidence="2 3">
    <name type="scientific">Symbiochloris irregularis</name>
    <dbReference type="NCBI Taxonomy" id="706552"/>
    <lineage>
        <taxon>Eukaryota</taxon>
        <taxon>Viridiplantae</taxon>
        <taxon>Chlorophyta</taxon>
        <taxon>core chlorophytes</taxon>
        <taxon>Trebouxiophyceae</taxon>
        <taxon>Trebouxiales</taxon>
        <taxon>Trebouxiaceae</taxon>
        <taxon>Symbiochloris</taxon>
    </lineage>
</organism>
<sequence>MGVLTEAQKIQKYFGPALVRAVKNGVQASSQALEKPAASGQTMKASTTRPGSSGQAPAMECKAASTAYQEKAGTMMAM</sequence>
<reference evidence="2 3" key="1">
    <citation type="journal article" date="2024" name="Nat. Commun.">
        <title>Phylogenomics reveals the evolutionary origins of lichenization in chlorophyte algae.</title>
        <authorList>
            <person name="Puginier C."/>
            <person name="Libourel C."/>
            <person name="Otte J."/>
            <person name="Skaloud P."/>
            <person name="Haon M."/>
            <person name="Grisel S."/>
            <person name="Petersen M."/>
            <person name="Berrin J.G."/>
            <person name="Delaux P.M."/>
            <person name="Dal Grande F."/>
            <person name="Keller J."/>
        </authorList>
    </citation>
    <scope>NUCLEOTIDE SEQUENCE [LARGE SCALE GENOMIC DNA]</scope>
    <source>
        <strain evidence="2 3">SAG 2036</strain>
    </source>
</reference>
<evidence type="ECO:0000313" key="3">
    <source>
        <dbReference type="Proteomes" id="UP001465755"/>
    </source>
</evidence>
<gene>
    <name evidence="2" type="ORF">WJX73_005154</name>
</gene>
<keyword evidence="3" id="KW-1185">Reference proteome</keyword>
<evidence type="ECO:0000313" key="2">
    <source>
        <dbReference type="EMBL" id="KAK9812512.1"/>
    </source>
</evidence>
<comment type="caution">
    <text evidence="2">The sequence shown here is derived from an EMBL/GenBank/DDBJ whole genome shotgun (WGS) entry which is preliminary data.</text>
</comment>
<evidence type="ECO:0000256" key="1">
    <source>
        <dbReference type="SAM" id="MobiDB-lite"/>
    </source>
</evidence>
<feature type="region of interest" description="Disordered" evidence="1">
    <location>
        <begin position="28"/>
        <end position="58"/>
    </location>
</feature>
<name>A0AAW1PVX5_9CHLO</name>
<feature type="compositionally biased region" description="Polar residues" evidence="1">
    <location>
        <begin position="39"/>
        <end position="55"/>
    </location>
</feature>
<accession>A0AAW1PVX5</accession>